<keyword evidence="5" id="KW-1133">Transmembrane helix</keyword>
<evidence type="ECO:0000256" key="4">
    <source>
        <dbReference type="ARBA" id="ARBA00022692"/>
    </source>
</evidence>
<keyword evidence="10" id="KW-0282">Flagellum</keyword>
<dbReference type="Pfam" id="PF13677">
    <property type="entry name" value="MotB_plug"/>
    <property type="match status" value="1"/>
</dbReference>
<dbReference type="PANTHER" id="PTHR30329:SF21">
    <property type="entry name" value="LIPOPROTEIN YIAD-RELATED"/>
    <property type="match status" value="1"/>
</dbReference>
<keyword evidence="10" id="KW-0966">Cell projection</keyword>
<keyword evidence="3" id="KW-1003">Cell membrane</keyword>
<gene>
    <name evidence="10" type="primary">motB</name>
    <name evidence="10" type="ordered locus">AZC_0625</name>
</gene>
<dbReference type="STRING" id="438753.AZC_0625"/>
<dbReference type="SUPFAM" id="SSF103088">
    <property type="entry name" value="OmpA-like"/>
    <property type="match status" value="1"/>
</dbReference>
<dbReference type="Gene3D" id="3.30.1330.60">
    <property type="entry name" value="OmpA-like domain"/>
    <property type="match status" value="1"/>
</dbReference>
<dbReference type="KEGG" id="azc:AZC_0625"/>
<evidence type="ECO:0000256" key="3">
    <source>
        <dbReference type="ARBA" id="ARBA00022475"/>
    </source>
</evidence>
<accession>A8IPI2</accession>
<evidence type="ECO:0000256" key="6">
    <source>
        <dbReference type="ARBA" id="ARBA00023136"/>
    </source>
</evidence>
<evidence type="ECO:0000256" key="2">
    <source>
        <dbReference type="ARBA" id="ARBA00008914"/>
    </source>
</evidence>
<dbReference type="CDD" id="cd07185">
    <property type="entry name" value="OmpA_C-like"/>
    <property type="match status" value="1"/>
</dbReference>
<evidence type="ECO:0000256" key="7">
    <source>
        <dbReference type="PROSITE-ProRule" id="PRU00473"/>
    </source>
</evidence>
<name>A8IPI2_AZOC5</name>
<dbReference type="PROSITE" id="PS51123">
    <property type="entry name" value="OMPA_2"/>
    <property type="match status" value="1"/>
</dbReference>
<dbReference type="EMBL" id="AP009384">
    <property type="protein sequence ID" value="BAF86623.1"/>
    <property type="molecule type" value="Genomic_DNA"/>
</dbReference>
<dbReference type="eggNOG" id="COG1360">
    <property type="taxonomic scope" value="Bacteria"/>
</dbReference>
<reference evidence="10 11" key="1">
    <citation type="journal article" date="2007" name="Appl. Environ. Microbiol.">
        <title>Rhizobial factors required for stem nodule maturation and maintenance in Sesbania rostrata-Azorhizobium caulinodans ORS571 symbiosis.</title>
        <authorList>
            <person name="Suzuki S."/>
            <person name="Aono T."/>
            <person name="Lee KB."/>
            <person name="Suzuki T."/>
            <person name="Liu CT."/>
            <person name="Miwa H."/>
            <person name="Wakao S."/>
            <person name="Iki T."/>
            <person name="Oyaizu H."/>
        </authorList>
    </citation>
    <scope>NUCLEOTIDE SEQUENCE [LARGE SCALE GENOMIC DNA]</scope>
    <source>
        <strain evidence="11">ATCC 43989 / DSM 5975 / JCM 20966 / LMG 6465 / NBRC 14845 / NCIMB 13405 / ORS 571</strain>
    </source>
</reference>
<dbReference type="PANTHER" id="PTHR30329">
    <property type="entry name" value="STATOR ELEMENT OF FLAGELLAR MOTOR COMPLEX"/>
    <property type="match status" value="1"/>
</dbReference>
<evidence type="ECO:0000259" key="9">
    <source>
        <dbReference type="PROSITE" id="PS51123"/>
    </source>
</evidence>
<organism evidence="10 11">
    <name type="scientific">Azorhizobium caulinodans (strain ATCC 43989 / DSM 5975 / JCM 20966 / LMG 6465 / NBRC 14845 / NCIMB 13405 / ORS 571)</name>
    <dbReference type="NCBI Taxonomy" id="438753"/>
    <lineage>
        <taxon>Bacteria</taxon>
        <taxon>Pseudomonadati</taxon>
        <taxon>Pseudomonadota</taxon>
        <taxon>Alphaproteobacteria</taxon>
        <taxon>Hyphomicrobiales</taxon>
        <taxon>Xanthobacteraceae</taxon>
        <taxon>Azorhizobium</taxon>
    </lineage>
</organism>
<comment type="similarity">
    <text evidence="2">Belongs to the MotB family.</text>
</comment>
<keyword evidence="4" id="KW-0812">Transmembrane</keyword>
<sequence>MADKGEHHELIIIKRHEDEEHEHHSSAWKVAHADFMTAMMAFFLIMWLINVTDKDVRKAIASYFNPVHLAESMTERKGLNEPEDIKPDGTSADGDQKSALKETAGAGTGPGSDTQRGKQDRAAFQDPYAVLSKLAGEADPSEMSTPDAAVGETGQPGNSAGDAVRDPFDPVYWQMNQARKMRTEKPGPQSLNAPTASRPDAAVSARGGGDFATDGDVFSPQPQDAAEAQASAQQANAQATAVGGNGAPAAAPKADPSKLDATKAAPSAGKGDMAQGELAKGDAANGAQAKGAAAKGDQAKGEQAKGDANAGAATFKIDQANADKLKTEAVAAVQSNLGSVAAPKVDVRVTKEGIVLSLTDDINYSMFPVGSAVPDGRLVRAMAKIGEALGKRPGEVVIRGYTDGRPYRSDTYDNWRLSTARAHMTYYMLVRGGLQEPRVAMIEGYADRNLKNKAEPYAAENRRIEILLRVPN</sequence>
<reference evidence="10 11" key="4">
    <citation type="journal article" date="2009" name="Appl. Environ. Microbiol.">
        <title>Comparative genome-wide transcriptional profiling of Azorhizobium caulinodans ORS571 grown under free-living and symbiotic conditions.</title>
        <authorList>
            <person name="Tsukada S."/>
            <person name="Aono T."/>
            <person name="Akiba N."/>
            <person name="Lee KB."/>
            <person name="Liu CT."/>
            <person name="Toyazaki H."/>
            <person name="Oyaizu H."/>
        </authorList>
    </citation>
    <scope>NUCLEOTIDE SEQUENCE [LARGE SCALE GENOMIC DNA]</scope>
    <source>
        <strain evidence="11">ATCC 43989 / DSM 5975 / JCM 20966 / LMG 6465 / NBRC 14845 / NCIMB 13405 / ORS 571</strain>
    </source>
</reference>
<dbReference type="Pfam" id="PF00691">
    <property type="entry name" value="OmpA"/>
    <property type="match status" value="1"/>
</dbReference>
<dbReference type="RefSeq" id="WP_012169156.1">
    <property type="nucleotide sequence ID" value="NC_009937.1"/>
</dbReference>
<feature type="compositionally biased region" description="Basic and acidic residues" evidence="8">
    <location>
        <begin position="74"/>
        <end position="87"/>
    </location>
</feature>
<comment type="subcellular location">
    <subcellularLocation>
        <location evidence="1">Cell membrane</location>
        <topology evidence="1">Single-pass membrane protein</topology>
    </subcellularLocation>
</comment>
<keyword evidence="10" id="KW-0969">Cilium</keyword>
<dbReference type="HOGENOM" id="CLU_016890_3_3_5"/>
<reference evidence="10 11" key="3">
    <citation type="journal article" date="2008" name="BMC Genomics">
        <title>The genome of the versatile nitrogen fixer Azorhizobium caulinodans ORS571.</title>
        <authorList>
            <person name="Lee KB."/>
            <person name="Backer P.D."/>
            <person name="Aono T."/>
            <person name="Liu CT."/>
            <person name="Suzuki S."/>
            <person name="Suzuki T."/>
            <person name="Kaneko T."/>
            <person name="Yamada M."/>
            <person name="Tabata S."/>
            <person name="Kupfer D.M."/>
            <person name="Najar F.Z."/>
            <person name="Wiley G.B."/>
            <person name="Roe B."/>
            <person name="Binnewies T.T."/>
            <person name="Ussery D.W."/>
            <person name="D'Haeze W."/>
            <person name="Herder J.D."/>
            <person name="Gevers D."/>
            <person name="Vereecke D."/>
            <person name="Holsters M."/>
            <person name="Oyaizu H."/>
        </authorList>
    </citation>
    <scope>NUCLEOTIDE SEQUENCE [LARGE SCALE GENOMIC DNA]</scope>
    <source>
        <strain evidence="11">ATCC 43989 / DSM 5975 / JCM 20966 / LMG 6465 / NBRC 14845 / NCIMB 13405 / ORS 571</strain>
    </source>
</reference>
<dbReference type="AlphaFoldDB" id="A8IPI2"/>
<evidence type="ECO:0000256" key="1">
    <source>
        <dbReference type="ARBA" id="ARBA00004162"/>
    </source>
</evidence>
<dbReference type="InterPro" id="IPR036737">
    <property type="entry name" value="OmpA-like_sf"/>
</dbReference>
<feature type="domain" description="OmpA-like" evidence="9">
    <location>
        <begin position="354"/>
        <end position="472"/>
    </location>
</feature>
<dbReference type="InterPro" id="IPR050330">
    <property type="entry name" value="Bact_OuterMem_StrucFunc"/>
</dbReference>
<feature type="region of interest" description="Disordered" evidence="8">
    <location>
        <begin position="74"/>
        <end position="123"/>
    </location>
</feature>
<keyword evidence="6 7" id="KW-0472">Membrane</keyword>
<reference evidence="10 11" key="6">
    <citation type="journal article" date="2011" name="Appl. Environ. Microbiol.">
        <title>Involvement of the azorhizobial chromosome partition gene (parA) in the onset of bacteroid differentiation during Sesbania rostrata stem nodule development.</title>
        <authorList>
            <person name="Liu CT."/>
            <person name="Lee KB."/>
            <person name="Wang YS."/>
            <person name="Peng MH."/>
            <person name="Lee KT."/>
            <person name="Suzuki S."/>
            <person name="Suzuki T."/>
            <person name="Oyaizu H."/>
        </authorList>
    </citation>
    <scope>NUCLEOTIDE SEQUENCE [LARGE SCALE GENOMIC DNA]</scope>
    <source>
        <strain evidence="11">ATCC 43989 / DSM 5975 / JCM 20966 / LMG 6465 / NBRC 14845 / NCIMB 13405 / ORS 571</strain>
    </source>
</reference>
<reference evidence="10 11" key="5">
    <citation type="journal article" date="2010" name="Appl. Environ. Microbiol.">
        <title>phrR-like gene praR of Azorhizobium caulinodans ORS571 is essential for symbiosis with Sesbania rostrata and is involved in expression of reb genes.</title>
        <authorList>
            <person name="Akiba N."/>
            <person name="Aono T."/>
            <person name="Toyazaki H."/>
            <person name="Sato S."/>
            <person name="Oyaizu H."/>
        </authorList>
    </citation>
    <scope>NUCLEOTIDE SEQUENCE [LARGE SCALE GENOMIC DNA]</scope>
    <source>
        <strain evidence="11">ATCC 43989 / DSM 5975 / JCM 20966 / LMG 6465 / NBRC 14845 / NCIMB 13405 / ORS 571</strain>
    </source>
</reference>
<evidence type="ECO:0000256" key="8">
    <source>
        <dbReference type="SAM" id="MobiDB-lite"/>
    </source>
</evidence>
<dbReference type="Proteomes" id="UP000000270">
    <property type="component" value="Chromosome"/>
</dbReference>
<reference evidence="11" key="2">
    <citation type="submission" date="2007-04" db="EMBL/GenBank/DDBJ databases">
        <title>Complete genome sequence of the nitrogen-fixing bacterium Azorhizobium caulinodans ORS571.</title>
        <authorList>
            <person name="Lee K.B."/>
            <person name="Backer P.D."/>
            <person name="Aono T."/>
            <person name="Liu C.T."/>
            <person name="Suzuki S."/>
            <person name="Suzuki T."/>
            <person name="Kaneko T."/>
            <person name="Yamada M."/>
            <person name="Tabata S."/>
            <person name="Kupfer D.M."/>
            <person name="Najar F.Z."/>
            <person name="Wiley G.B."/>
            <person name="Roe B."/>
            <person name="Binnewies T."/>
            <person name="Ussery D."/>
            <person name="Vereecke D."/>
            <person name="Gevers D."/>
            <person name="Holsters M."/>
            <person name="Oyaizu H."/>
        </authorList>
    </citation>
    <scope>NUCLEOTIDE SEQUENCE [LARGE SCALE GENOMIC DNA]</scope>
    <source>
        <strain evidence="11">ATCC 43989 / DSM 5975 / JCM 20966 / LMG 6465 / NBRC 14845 / NCIMB 13405 / ORS 571</strain>
    </source>
</reference>
<dbReference type="GO" id="GO:0005886">
    <property type="term" value="C:plasma membrane"/>
    <property type="evidence" value="ECO:0007669"/>
    <property type="project" value="UniProtKB-SubCell"/>
</dbReference>
<dbReference type="InterPro" id="IPR006665">
    <property type="entry name" value="OmpA-like"/>
</dbReference>
<proteinExistence type="inferred from homology"/>
<dbReference type="InterPro" id="IPR025713">
    <property type="entry name" value="MotB-like_N_dom"/>
</dbReference>
<feature type="region of interest" description="Disordered" evidence="8">
    <location>
        <begin position="137"/>
        <end position="284"/>
    </location>
</feature>
<keyword evidence="11" id="KW-1185">Reference proteome</keyword>
<dbReference type="NCBIfam" id="NF004651">
    <property type="entry name" value="PRK05996.1"/>
    <property type="match status" value="1"/>
</dbReference>
<protein>
    <submittedName>
        <fullName evidence="10">Flagellar motor protein</fullName>
    </submittedName>
</protein>
<evidence type="ECO:0000313" key="11">
    <source>
        <dbReference type="Proteomes" id="UP000000270"/>
    </source>
</evidence>
<evidence type="ECO:0000313" key="10">
    <source>
        <dbReference type="EMBL" id="BAF86623.1"/>
    </source>
</evidence>
<evidence type="ECO:0000256" key="5">
    <source>
        <dbReference type="ARBA" id="ARBA00022989"/>
    </source>
</evidence>
<feature type="compositionally biased region" description="Low complexity" evidence="8">
    <location>
        <begin position="221"/>
        <end position="254"/>
    </location>
</feature>